<dbReference type="RefSeq" id="XP_062750168.1">
    <property type="nucleotide sequence ID" value="XM_062895001.1"/>
</dbReference>
<comment type="caution">
    <text evidence="2">The sequence shown here is derived from an EMBL/GenBank/DDBJ whole genome shotgun (WGS) entry which is preliminary data.</text>
</comment>
<dbReference type="GeneID" id="87914906"/>
<name>A0AAE1LVH0_9HYPO</name>
<reference evidence="2" key="1">
    <citation type="submission" date="2023-11" db="EMBL/GenBank/DDBJ databases">
        <title>The genome sequences of three competitors of mushroom-forming fungi.</title>
        <authorList>
            <person name="Beijen E."/>
            <person name="Ohm R.A."/>
        </authorList>
    </citation>
    <scope>NUCLEOTIDE SEQUENCE</scope>
    <source>
        <strain evidence="2">CBS 100526</strain>
    </source>
</reference>
<keyword evidence="3" id="KW-1185">Reference proteome</keyword>
<gene>
    <name evidence="2" type="ORF">Triagg1_10881</name>
</gene>
<dbReference type="Proteomes" id="UP001273209">
    <property type="component" value="Unassembled WGS sequence"/>
</dbReference>
<evidence type="ECO:0000313" key="2">
    <source>
        <dbReference type="EMBL" id="KAK4060183.1"/>
    </source>
</evidence>
<sequence length="145" mass="16428">MTTTWTKLTVCHGCVSRLDEDPTTVIRPAESSGSAPEEMPRADHPARGGLPRPPKALSQAESDLEKILRQKEQKLGVREILLNDRQPRLFHRLCAIQRECPIVNGTAEKAIDDRMRDIRRTLRASEIRMGVAEDVVQFMNPLFGW</sequence>
<accession>A0AAE1LVH0</accession>
<protein>
    <submittedName>
        <fullName evidence="2">Uncharacterized protein</fullName>
    </submittedName>
</protein>
<organism evidence="2 3">
    <name type="scientific">Trichoderma aggressivum f. europaeum</name>
    <dbReference type="NCBI Taxonomy" id="173218"/>
    <lineage>
        <taxon>Eukaryota</taxon>
        <taxon>Fungi</taxon>
        <taxon>Dikarya</taxon>
        <taxon>Ascomycota</taxon>
        <taxon>Pezizomycotina</taxon>
        <taxon>Sordariomycetes</taxon>
        <taxon>Hypocreomycetidae</taxon>
        <taxon>Hypocreales</taxon>
        <taxon>Hypocreaceae</taxon>
        <taxon>Trichoderma</taxon>
    </lineage>
</organism>
<feature type="region of interest" description="Disordered" evidence="1">
    <location>
        <begin position="22"/>
        <end position="58"/>
    </location>
</feature>
<evidence type="ECO:0000313" key="3">
    <source>
        <dbReference type="Proteomes" id="UP001273209"/>
    </source>
</evidence>
<proteinExistence type="predicted"/>
<dbReference type="AlphaFoldDB" id="A0AAE1LVH0"/>
<dbReference type="EMBL" id="JAWRVG010000091">
    <property type="protein sequence ID" value="KAK4060183.1"/>
    <property type="molecule type" value="Genomic_DNA"/>
</dbReference>
<evidence type="ECO:0000256" key="1">
    <source>
        <dbReference type="SAM" id="MobiDB-lite"/>
    </source>
</evidence>